<dbReference type="InterPro" id="IPR023214">
    <property type="entry name" value="HAD_sf"/>
</dbReference>
<dbReference type="NCBIfam" id="TIGR01686">
    <property type="entry name" value="FkbH"/>
    <property type="match status" value="1"/>
</dbReference>
<dbReference type="InterPro" id="IPR036514">
    <property type="entry name" value="SGNH_hydro_sf"/>
</dbReference>
<dbReference type="NCBIfam" id="TIGR01681">
    <property type="entry name" value="HAD-SF-IIIC"/>
    <property type="match status" value="1"/>
</dbReference>
<evidence type="ECO:0000313" key="1">
    <source>
        <dbReference type="EMBL" id="QCO19943.1"/>
    </source>
</evidence>
<evidence type="ECO:0000313" key="2">
    <source>
        <dbReference type="Proteomes" id="UP000298693"/>
    </source>
</evidence>
<geneLocation type="plasmid" evidence="1">
    <name>p5</name>
</geneLocation>
<dbReference type="Gene3D" id="3.40.50.1110">
    <property type="entry name" value="SGNH hydrolase"/>
    <property type="match status" value="1"/>
</dbReference>
<gene>
    <name evidence="1" type="ORF">D3869_32385</name>
</gene>
<dbReference type="Gene3D" id="3.40.50.1000">
    <property type="entry name" value="HAD superfamily/HAD-like"/>
    <property type="match status" value="1"/>
</dbReference>
<keyword evidence="1" id="KW-0614">Plasmid</keyword>
<dbReference type="EMBL" id="CP032350">
    <property type="protein sequence ID" value="QCO19943.1"/>
    <property type="molecule type" value="Genomic_DNA"/>
</dbReference>
<dbReference type="AlphaFoldDB" id="A0A4D8RHW5"/>
<name>A0A4D8RHW5_AZOBR</name>
<sequence>MPMKNTTGSFLSKCATEEDVQEIFRVMLGRSVSSEHAESLIKTNATCRDVIGIIMNSNEMKRRIVGNFEGAYDGSVEGHIYRVPQDLSLNETRLKKVLLVGSCLLDSWRNVLAKQYDSLHMEYIIFNNASILPDQDIDIKSQYDFQILQIPLRSVIPEATYFSLRYSDEEGYEKLFSESCERLSRNLDAILRYNTEHGLLSFVLNFHNVQQDPIGRMQDRYKLTSMVHFIDKLNGFLYEELKSRNNVYMIDFDQICSMFGKKYVNEDLVSVTSHGAILADIESRFDEPRLEPLGSVTALYGPKTEKYIVAAFEEARAMYRTIQQTDAIKLVIFDLDDTLWRGVPAERENISEELTEGWPIGIVEAASYLWRRGIMLAIVSKNDVNNVKKIWGELYESRFSLGNFVSVVANWRPKAENISKILEDVNLLPNSVLFVDDNPVERAAVKAALPGIRVLDAPVASWRRILLWSSETQRAVLTDEAIRRTDMVQAQIRRESEKSVVSHEDFIANLGVQVGVTKIASQSDRRFDRCFELINKTNQFNTTGVRWSIPDTQIFLENGGYFLAFEVKDKYTNYGLTGVVAIAENIIQQFVLSCRVFGMEVENFGISAAVKYISDCGFREIQGKICPTEKNKVSQNIFHNNGFNEVENGIWHKKVERGVGYPAHVRIMDIAI</sequence>
<reference evidence="1 2" key="1">
    <citation type="submission" date="2018-09" db="EMBL/GenBank/DDBJ databases">
        <title>Whole genome based analysis of evolution and adaptive divergence in Indian and Brazilian strains of Azospirillum brasilense.</title>
        <authorList>
            <person name="Singh C."/>
            <person name="Tripathi A.K."/>
        </authorList>
    </citation>
    <scope>NUCLEOTIDE SEQUENCE [LARGE SCALE GENOMIC DNA]</scope>
    <source>
        <strain evidence="1 2">MTCC4039</strain>
        <plasmid evidence="1 2">p5</plasmid>
    </source>
</reference>
<proteinExistence type="predicted"/>
<dbReference type="SUPFAM" id="SSF56784">
    <property type="entry name" value="HAD-like"/>
    <property type="match status" value="1"/>
</dbReference>
<dbReference type="GO" id="GO:0016788">
    <property type="term" value="F:hydrolase activity, acting on ester bonds"/>
    <property type="evidence" value="ECO:0007669"/>
    <property type="project" value="UniProtKB-ARBA"/>
</dbReference>
<protein>
    <submittedName>
        <fullName evidence="1">HAD-IIIC family phosphatase</fullName>
    </submittedName>
</protein>
<accession>A0A4D8RHW5</accession>
<dbReference type="InterPro" id="IPR036412">
    <property type="entry name" value="HAD-like_sf"/>
</dbReference>
<organism evidence="1 2">
    <name type="scientific">Azospirillum brasilense</name>
    <dbReference type="NCBI Taxonomy" id="192"/>
    <lineage>
        <taxon>Bacteria</taxon>
        <taxon>Pseudomonadati</taxon>
        <taxon>Pseudomonadota</taxon>
        <taxon>Alphaproteobacteria</taxon>
        <taxon>Rhodospirillales</taxon>
        <taxon>Azospirillaceae</taxon>
        <taxon>Azospirillum</taxon>
    </lineage>
</organism>
<dbReference type="InterPro" id="IPR010033">
    <property type="entry name" value="HAD_SF_ppase_IIIC"/>
</dbReference>
<dbReference type="InterPro" id="IPR010037">
    <property type="entry name" value="FkbH_domain"/>
</dbReference>
<dbReference type="Proteomes" id="UP000298693">
    <property type="component" value="Plasmid p5"/>
</dbReference>